<name>A0ABP9CBU3_9FLAO</name>
<evidence type="ECO:0000313" key="2">
    <source>
        <dbReference type="EMBL" id="GAA4807499.1"/>
    </source>
</evidence>
<evidence type="ECO:0000256" key="1">
    <source>
        <dbReference type="SAM" id="Phobius"/>
    </source>
</evidence>
<evidence type="ECO:0000313" key="3">
    <source>
        <dbReference type="Proteomes" id="UP001501433"/>
    </source>
</evidence>
<dbReference type="Proteomes" id="UP001501433">
    <property type="component" value="Unassembled WGS sequence"/>
</dbReference>
<accession>A0ABP9CBU3</accession>
<organism evidence="2 3">
    <name type="scientific">Litoribaculum gwangyangense</name>
    <dbReference type="NCBI Taxonomy" id="1130722"/>
    <lineage>
        <taxon>Bacteria</taxon>
        <taxon>Pseudomonadati</taxon>
        <taxon>Bacteroidota</taxon>
        <taxon>Flavobacteriia</taxon>
        <taxon>Flavobacteriales</taxon>
        <taxon>Flavobacteriaceae</taxon>
        <taxon>Litoribaculum</taxon>
    </lineage>
</organism>
<dbReference type="EMBL" id="BAABJW010000002">
    <property type="protein sequence ID" value="GAA4807499.1"/>
    <property type="molecule type" value="Genomic_DNA"/>
</dbReference>
<feature type="transmembrane region" description="Helical" evidence="1">
    <location>
        <begin position="41"/>
        <end position="59"/>
    </location>
</feature>
<protein>
    <submittedName>
        <fullName evidence="2">Uncharacterized protein</fullName>
    </submittedName>
</protein>
<sequence>MKIKHLSIKTRLKTSFFISIIVFVALIIYNQLKSRSLNFPVYITITLVIGILDFFIYKYKD</sequence>
<keyword evidence="3" id="KW-1185">Reference proteome</keyword>
<comment type="caution">
    <text evidence="2">The sequence shown here is derived from an EMBL/GenBank/DDBJ whole genome shotgun (WGS) entry which is preliminary data.</text>
</comment>
<proteinExistence type="predicted"/>
<keyword evidence="1" id="KW-0812">Transmembrane</keyword>
<feature type="transmembrane region" description="Helical" evidence="1">
    <location>
        <begin position="12"/>
        <end position="29"/>
    </location>
</feature>
<keyword evidence="1" id="KW-0472">Membrane</keyword>
<reference evidence="3" key="1">
    <citation type="journal article" date="2019" name="Int. J. Syst. Evol. Microbiol.">
        <title>The Global Catalogue of Microorganisms (GCM) 10K type strain sequencing project: providing services to taxonomists for standard genome sequencing and annotation.</title>
        <authorList>
            <consortium name="The Broad Institute Genomics Platform"/>
            <consortium name="The Broad Institute Genome Sequencing Center for Infectious Disease"/>
            <person name="Wu L."/>
            <person name="Ma J."/>
        </authorList>
    </citation>
    <scope>NUCLEOTIDE SEQUENCE [LARGE SCALE GENOMIC DNA]</scope>
    <source>
        <strain evidence="3">JCM 18325</strain>
    </source>
</reference>
<keyword evidence="1" id="KW-1133">Transmembrane helix</keyword>
<gene>
    <name evidence="2" type="ORF">GCM10023330_12540</name>
</gene>